<gene>
    <name evidence="1" type="ORF">HOP60_09005</name>
</gene>
<dbReference type="RefSeq" id="WP_234250312.1">
    <property type="nucleotide sequence ID" value="NZ_JABFTQ010000005.1"/>
</dbReference>
<name>A0ABS9B520_9GAMM</name>
<reference evidence="1 2" key="1">
    <citation type="journal article" date="2021" name="Front. Microbiol.">
        <title>Aerobic Denitrification and Heterotrophic Sulfur Oxidation in the Genus Halomonas Revealed by Six Novel Species Characterizations and Genome-Based Analysis.</title>
        <authorList>
            <person name="Wang L."/>
            <person name="Shao Z."/>
        </authorList>
    </citation>
    <scope>NUCLEOTIDE SEQUENCE [LARGE SCALE GENOMIC DNA]</scope>
    <source>
        <strain evidence="1 2">MCCC 1A05748</strain>
    </source>
</reference>
<accession>A0ABS9B520</accession>
<dbReference type="EMBL" id="JABFTQ010000005">
    <property type="protein sequence ID" value="MCE8046874.1"/>
    <property type="molecule type" value="Genomic_DNA"/>
</dbReference>
<organism evidence="1 2">
    <name type="scientific">Billgrantia desiderata</name>
    <dbReference type="NCBI Taxonomy" id="52021"/>
    <lineage>
        <taxon>Bacteria</taxon>
        <taxon>Pseudomonadati</taxon>
        <taxon>Pseudomonadota</taxon>
        <taxon>Gammaproteobacteria</taxon>
        <taxon>Oceanospirillales</taxon>
        <taxon>Halomonadaceae</taxon>
        <taxon>Billgrantia</taxon>
    </lineage>
</organism>
<dbReference type="Proteomes" id="UP001320154">
    <property type="component" value="Unassembled WGS sequence"/>
</dbReference>
<protein>
    <submittedName>
        <fullName evidence="1">Uncharacterized protein</fullName>
    </submittedName>
</protein>
<comment type="caution">
    <text evidence="1">The sequence shown here is derived from an EMBL/GenBank/DDBJ whole genome shotgun (WGS) entry which is preliminary data.</text>
</comment>
<keyword evidence="2" id="KW-1185">Reference proteome</keyword>
<sequence>MVIPTPQGNVVRLESAVEVITVYDMLPNLKAAKRILLAHQQQVLSVAWLEWHHDDLPVPTPGSWLYAWLTRREGEQSGWMIYRYLVLKP</sequence>
<evidence type="ECO:0000313" key="2">
    <source>
        <dbReference type="Proteomes" id="UP001320154"/>
    </source>
</evidence>
<proteinExistence type="predicted"/>
<evidence type="ECO:0000313" key="1">
    <source>
        <dbReference type="EMBL" id="MCE8046874.1"/>
    </source>
</evidence>